<comment type="catalytic activity">
    <reaction evidence="1">
        <text>ATP + protein L-histidine = ADP + protein N-phospho-L-histidine.</text>
        <dbReference type="EC" id="2.7.13.3"/>
    </reaction>
</comment>
<gene>
    <name evidence="14" type="primary">sasA_14</name>
    <name evidence="14" type="ORF">DSM104329_03292</name>
</gene>
<dbReference type="KEGG" id="sbae:DSM104329_03292"/>
<dbReference type="InterPro" id="IPR005467">
    <property type="entry name" value="His_kinase_dom"/>
</dbReference>
<dbReference type="GO" id="GO:0005886">
    <property type="term" value="C:plasma membrane"/>
    <property type="evidence" value="ECO:0007669"/>
    <property type="project" value="UniProtKB-SubCell"/>
</dbReference>
<dbReference type="Pfam" id="PF02518">
    <property type="entry name" value="HATPase_c"/>
    <property type="match status" value="1"/>
</dbReference>
<dbReference type="PROSITE" id="PS50885">
    <property type="entry name" value="HAMP"/>
    <property type="match status" value="1"/>
</dbReference>
<evidence type="ECO:0000256" key="4">
    <source>
        <dbReference type="ARBA" id="ARBA00022553"/>
    </source>
</evidence>
<dbReference type="EC" id="2.7.13.3" evidence="3"/>
<sequence>MAGGGAHPPLVSRLRVGQWFALATVVFGVAALVAAAIGILGLVRLSDARNEVVDRLDPSTVAALSLSNALLNQESGVRGYALTGRDAFLDPYRNGRRAETSAIASLRSLAPGDDTRGLTGDIERVRRAGAAWRHDYAKPTILAVRAFGRRPAAVADERGKARFDEVRAAVRTLQQDLSAARDDARSRLRRAAGLLNVTLAVMLGLLAAAGVLGLIALRWVVSRPLARLGAETRGVARGDFTHAVTARGPRDIVALGSDVETMRRQIVEELEAVREANARLDRQALELQRSNAELEQFAYVASHDLQEPLRKVASFTQLLQRRYQGRLDERADQYIEFAVDGAVRMQRLINDLLTFSRVGRLGGAQELVDARELVEAACGNLDGVIEESGAEIDVGELPAVRGESGLLTAVFQNLIGNALKFRGPDTPRVQIQAVSEDDCWRFTVADNGIGIEPEYADRIFVIFQRLHTKEAYAGTGIGLALCRKIVEYHGGRIWLDTDVAAGTTFHFTLPVPEERR</sequence>
<protein>
    <recommendedName>
        <fullName evidence="3">histidine kinase</fullName>
        <ecNumber evidence="3">2.7.13.3</ecNumber>
    </recommendedName>
</protein>
<evidence type="ECO:0000256" key="8">
    <source>
        <dbReference type="ARBA" id="ARBA00022989"/>
    </source>
</evidence>
<dbReference type="InterPro" id="IPR003661">
    <property type="entry name" value="HisK_dim/P_dom"/>
</dbReference>
<dbReference type="SUPFAM" id="SSF55874">
    <property type="entry name" value="ATPase domain of HSP90 chaperone/DNA topoisomerase II/histidine kinase"/>
    <property type="match status" value="1"/>
</dbReference>
<accession>A0A9E6XYY4</accession>
<dbReference type="PANTHER" id="PTHR43304:SF1">
    <property type="entry name" value="PAC DOMAIN-CONTAINING PROTEIN"/>
    <property type="match status" value="1"/>
</dbReference>
<dbReference type="SMART" id="SM00388">
    <property type="entry name" value="HisKA"/>
    <property type="match status" value="1"/>
</dbReference>
<dbReference type="SMART" id="SM00304">
    <property type="entry name" value="HAMP"/>
    <property type="match status" value="1"/>
</dbReference>
<evidence type="ECO:0000256" key="11">
    <source>
        <dbReference type="SAM" id="Phobius"/>
    </source>
</evidence>
<keyword evidence="15" id="KW-1185">Reference proteome</keyword>
<dbReference type="InterPro" id="IPR036890">
    <property type="entry name" value="HATPase_C_sf"/>
</dbReference>
<dbReference type="CDD" id="cd19410">
    <property type="entry name" value="HK9-like_sensor"/>
    <property type="match status" value="1"/>
</dbReference>
<dbReference type="InterPro" id="IPR036097">
    <property type="entry name" value="HisK_dim/P_sf"/>
</dbReference>
<reference evidence="14" key="1">
    <citation type="journal article" date="2022" name="Int. J. Syst. Evol. Microbiol.">
        <title>Pseudomonas aegrilactucae sp. nov. and Pseudomonas morbosilactucae sp. nov., pathogens causing bacterial rot of lettuce in Japan.</title>
        <authorList>
            <person name="Sawada H."/>
            <person name="Fujikawa T."/>
            <person name="Satou M."/>
        </authorList>
    </citation>
    <scope>NUCLEOTIDE SEQUENCE</scope>
    <source>
        <strain evidence="14">0166_1</strain>
    </source>
</reference>
<dbReference type="SMART" id="SM00387">
    <property type="entry name" value="HATPase_c"/>
    <property type="match status" value="1"/>
</dbReference>
<keyword evidence="10" id="KW-0175">Coiled coil</keyword>
<dbReference type="Pfam" id="PF05227">
    <property type="entry name" value="CHASE3"/>
    <property type="match status" value="1"/>
</dbReference>
<evidence type="ECO:0000256" key="5">
    <source>
        <dbReference type="ARBA" id="ARBA00022679"/>
    </source>
</evidence>
<dbReference type="AlphaFoldDB" id="A0A9E6XYY4"/>
<keyword evidence="7" id="KW-0418">Kinase</keyword>
<evidence type="ECO:0000256" key="2">
    <source>
        <dbReference type="ARBA" id="ARBA00004236"/>
    </source>
</evidence>
<dbReference type="InterPro" id="IPR052162">
    <property type="entry name" value="Sensor_kinase/Photoreceptor"/>
</dbReference>
<dbReference type="Gene3D" id="3.30.565.10">
    <property type="entry name" value="Histidine kinase-like ATPase, C-terminal domain"/>
    <property type="match status" value="1"/>
</dbReference>
<feature type="domain" description="HAMP" evidence="13">
    <location>
        <begin position="219"/>
        <end position="271"/>
    </location>
</feature>
<keyword evidence="4" id="KW-0597">Phosphoprotein</keyword>
<dbReference type="CDD" id="cd06225">
    <property type="entry name" value="HAMP"/>
    <property type="match status" value="1"/>
</dbReference>
<evidence type="ECO:0000259" key="13">
    <source>
        <dbReference type="PROSITE" id="PS50885"/>
    </source>
</evidence>
<evidence type="ECO:0000313" key="14">
    <source>
        <dbReference type="EMBL" id="UGS36881.1"/>
    </source>
</evidence>
<dbReference type="Pfam" id="PF00512">
    <property type="entry name" value="HisKA"/>
    <property type="match status" value="1"/>
</dbReference>
<comment type="subcellular location">
    <subcellularLocation>
        <location evidence="2">Cell membrane</location>
    </subcellularLocation>
</comment>
<dbReference type="InterPro" id="IPR007891">
    <property type="entry name" value="CHASE3"/>
</dbReference>
<keyword evidence="6 11" id="KW-0812">Transmembrane</keyword>
<evidence type="ECO:0000256" key="10">
    <source>
        <dbReference type="SAM" id="Coils"/>
    </source>
</evidence>
<dbReference type="CDD" id="cd00082">
    <property type="entry name" value="HisKA"/>
    <property type="match status" value="1"/>
</dbReference>
<dbReference type="InterPro" id="IPR003660">
    <property type="entry name" value="HAMP_dom"/>
</dbReference>
<evidence type="ECO:0000256" key="7">
    <source>
        <dbReference type="ARBA" id="ARBA00022777"/>
    </source>
</evidence>
<keyword evidence="5 14" id="KW-0808">Transferase</keyword>
<feature type="transmembrane region" description="Helical" evidence="11">
    <location>
        <begin position="20"/>
        <end position="43"/>
    </location>
</feature>
<feature type="coiled-coil region" evidence="10">
    <location>
        <begin position="259"/>
        <end position="297"/>
    </location>
</feature>
<organism evidence="14 15">
    <name type="scientific">Capillimicrobium parvum</name>
    <dbReference type="NCBI Taxonomy" id="2884022"/>
    <lineage>
        <taxon>Bacteria</taxon>
        <taxon>Bacillati</taxon>
        <taxon>Actinomycetota</taxon>
        <taxon>Thermoleophilia</taxon>
        <taxon>Solirubrobacterales</taxon>
        <taxon>Capillimicrobiaceae</taxon>
        <taxon>Capillimicrobium</taxon>
    </lineage>
</organism>
<proteinExistence type="predicted"/>
<keyword evidence="9" id="KW-0902">Two-component regulatory system</keyword>
<keyword evidence="8 11" id="KW-1133">Transmembrane helix</keyword>
<feature type="transmembrane region" description="Helical" evidence="11">
    <location>
        <begin position="194"/>
        <end position="221"/>
    </location>
</feature>
<dbReference type="PRINTS" id="PR00344">
    <property type="entry name" value="BCTRLSENSOR"/>
</dbReference>
<dbReference type="GO" id="GO:0000155">
    <property type="term" value="F:phosphorelay sensor kinase activity"/>
    <property type="evidence" value="ECO:0007669"/>
    <property type="project" value="InterPro"/>
</dbReference>
<dbReference type="EMBL" id="CP087164">
    <property type="protein sequence ID" value="UGS36881.1"/>
    <property type="molecule type" value="Genomic_DNA"/>
</dbReference>
<keyword evidence="11" id="KW-0472">Membrane</keyword>
<dbReference type="SUPFAM" id="SSF47384">
    <property type="entry name" value="Homodimeric domain of signal transducing histidine kinase"/>
    <property type="match status" value="1"/>
</dbReference>
<dbReference type="FunFam" id="3.30.565.10:FF:000006">
    <property type="entry name" value="Sensor histidine kinase WalK"/>
    <property type="match status" value="1"/>
</dbReference>
<dbReference type="Gene3D" id="6.10.340.10">
    <property type="match status" value="1"/>
</dbReference>
<name>A0A9E6XYY4_9ACTN</name>
<dbReference type="PROSITE" id="PS50109">
    <property type="entry name" value="HIS_KIN"/>
    <property type="match status" value="1"/>
</dbReference>
<evidence type="ECO:0000313" key="15">
    <source>
        <dbReference type="Proteomes" id="UP001162834"/>
    </source>
</evidence>
<dbReference type="Proteomes" id="UP001162834">
    <property type="component" value="Chromosome"/>
</dbReference>
<evidence type="ECO:0000256" key="9">
    <source>
        <dbReference type="ARBA" id="ARBA00023012"/>
    </source>
</evidence>
<dbReference type="Gene3D" id="1.10.287.130">
    <property type="match status" value="1"/>
</dbReference>
<dbReference type="InterPro" id="IPR004358">
    <property type="entry name" value="Sig_transdc_His_kin-like_C"/>
</dbReference>
<evidence type="ECO:0000256" key="1">
    <source>
        <dbReference type="ARBA" id="ARBA00000085"/>
    </source>
</evidence>
<evidence type="ECO:0000259" key="12">
    <source>
        <dbReference type="PROSITE" id="PS50109"/>
    </source>
</evidence>
<evidence type="ECO:0000256" key="6">
    <source>
        <dbReference type="ARBA" id="ARBA00022692"/>
    </source>
</evidence>
<dbReference type="InterPro" id="IPR003594">
    <property type="entry name" value="HATPase_dom"/>
</dbReference>
<feature type="domain" description="Histidine kinase" evidence="12">
    <location>
        <begin position="300"/>
        <end position="513"/>
    </location>
</feature>
<dbReference type="PANTHER" id="PTHR43304">
    <property type="entry name" value="PHYTOCHROME-LIKE PROTEIN CPH1"/>
    <property type="match status" value="1"/>
</dbReference>
<evidence type="ECO:0000256" key="3">
    <source>
        <dbReference type="ARBA" id="ARBA00012438"/>
    </source>
</evidence>